<evidence type="ECO:0000256" key="4">
    <source>
        <dbReference type="ARBA" id="ARBA00022723"/>
    </source>
</evidence>
<evidence type="ECO:0000256" key="7">
    <source>
        <dbReference type="ARBA" id="ARBA00022801"/>
    </source>
</evidence>
<proteinExistence type="inferred from homology"/>
<evidence type="ECO:0000259" key="9">
    <source>
        <dbReference type="Pfam" id="PF00149"/>
    </source>
</evidence>
<organism evidence="11 12">
    <name type="scientific">Artemia franciscana</name>
    <name type="common">Brine shrimp</name>
    <name type="synonym">Artemia sanfranciscana</name>
    <dbReference type="NCBI Taxonomy" id="6661"/>
    <lineage>
        <taxon>Eukaryota</taxon>
        <taxon>Metazoa</taxon>
        <taxon>Ecdysozoa</taxon>
        <taxon>Arthropoda</taxon>
        <taxon>Crustacea</taxon>
        <taxon>Branchiopoda</taxon>
        <taxon>Anostraca</taxon>
        <taxon>Artemiidae</taxon>
        <taxon>Artemia</taxon>
    </lineage>
</organism>
<dbReference type="GO" id="GO:0006196">
    <property type="term" value="P:AMP catabolic process"/>
    <property type="evidence" value="ECO:0007669"/>
    <property type="project" value="TreeGrafter"/>
</dbReference>
<dbReference type="PRINTS" id="PR01607">
    <property type="entry name" value="APYRASEFAMLY"/>
</dbReference>
<dbReference type="EMBL" id="JAVRJZ010000018">
    <property type="protein sequence ID" value="KAK2708392.1"/>
    <property type="molecule type" value="Genomic_DNA"/>
</dbReference>
<comment type="similarity">
    <text evidence="2 8">Belongs to the 5'-nucleotidase family.</text>
</comment>
<feature type="domain" description="Calcineurin-like phosphoesterase" evidence="9">
    <location>
        <begin position="24"/>
        <end position="240"/>
    </location>
</feature>
<dbReference type="CDD" id="cd07409">
    <property type="entry name" value="MPP_CD73_N"/>
    <property type="match status" value="1"/>
</dbReference>
<dbReference type="InterPro" id="IPR029052">
    <property type="entry name" value="Metallo-depent_PP-like"/>
</dbReference>
<reference evidence="11" key="1">
    <citation type="submission" date="2023-07" db="EMBL/GenBank/DDBJ databases">
        <title>Chromosome-level genome assembly of Artemia franciscana.</title>
        <authorList>
            <person name="Jo E."/>
        </authorList>
    </citation>
    <scope>NUCLEOTIDE SEQUENCE</scope>
    <source>
        <tissue evidence="11">Whole body</tissue>
    </source>
</reference>
<feature type="signal peptide" evidence="8">
    <location>
        <begin position="1"/>
        <end position="17"/>
    </location>
</feature>
<evidence type="ECO:0000256" key="3">
    <source>
        <dbReference type="ARBA" id="ARBA00012643"/>
    </source>
</evidence>
<keyword evidence="7 8" id="KW-0378">Hydrolase</keyword>
<dbReference type="Pfam" id="PF02872">
    <property type="entry name" value="5_nucleotid_C"/>
    <property type="match status" value="1"/>
</dbReference>
<dbReference type="InterPro" id="IPR008334">
    <property type="entry name" value="5'-Nucleotdase_C"/>
</dbReference>
<keyword evidence="12" id="KW-1185">Reference proteome</keyword>
<evidence type="ECO:0000313" key="11">
    <source>
        <dbReference type="EMBL" id="KAK2708392.1"/>
    </source>
</evidence>
<sequence length="575" mass="63682">MLLGKLAFLLFLTIVSCQEDFVLNVVHVNDIHAHFDPFNKNGLMCSTAEEEAKACYGGLPRLMTKVKELLDRNNTLFLNAGDFYQGTLYYSLFKGDLIAKMGNLMHMTAFALGNHEFDDGVPGLMNMTLQAEFPVLGANIDTALEPELAKTIDKSVIVEVGGRRIGIIGFITKNTDILASPGENLVFLDEIESLQEEADRLTEDGVDIIIAVGHSGYEEDKAIAANVKGVDLVVGAHSHSFLWPDGMELPAEDQPRGPYPTIVTQSDGEVTRKVPVVQAYAYGKYVGNFSLRFNSMGDVLGFEGLPILIDQSIEPDQTIIDALKPYYDAVQQDYFYYIGKTNVYLNGSGRLEETNMGNLITDAMIDWVSNEDTVGMYNSDYEWTKAAIAVNNDGSIRASIDDTSRDGNITRGDIRSVVPFENELWIIEVNGKTLKEAIELSVKEPSGAFLQVSGLQLFIDKNLPPGARTVQMYARCQKCRVPAYEPVEDNKNYRIAIFDFLAEGGDGYYMFKNKTVEMLGVKDYDVVEGYISKISPVNIGVEGRIRFIDSDRSSSQSLLPISLILVFSTAFCLFI</sequence>
<dbReference type="PROSITE" id="PS00018">
    <property type="entry name" value="EF_HAND_1"/>
    <property type="match status" value="1"/>
</dbReference>
<keyword evidence="5 8" id="KW-0732">Signal</keyword>
<evidence type="ECO:0000256" key="5">
    <source>
        <dbReference type="ARBA" id="ARBA00022729"/>
    </source>
</evidence>
<evidence type="ECO:0000256" key="2">
    <source>
        <dbReference type="ARBA" id="ARBA00006654"/>
    </source>
</evidence>
<dbReference type="SUPFAM" id="SSF55816">
    <property type="entry name" value="5'-nucleotidase (syn. UDP-sugar hydrolase), C-terminal domain"/>
    <property type="match status" value="1"/>
</dbReference>
<dbReference type="Gene3D" id="3.60.21.10">
    <property type="match status" value="1"/>
</dbReference>
<evidence type="ECO:0000313" key="12">
    <source>
        <dbReference type="Proteomes" id="UP001187531"/>
    </source>
</evidence>
<protein>
    <recommendedName>
        <fullName evidence="3">5'-nucleotidase</fullName>
        <ecNumber evidence="3">3.1.3.5</ecNumber>
    </recommendedName>
</protein>
<dbReference type="PROSITE" id="PS51257">
    <property type="entry name" value="PROKAR_LIPOPROTEIN"/>
    <property type="match status" value="1"/>
</dbReference>
<comment type="caution">
    <text evidence="11">The sequence shown here is derived from an EMBL/GenBank/DDBJ whole genome shotgun (WGS) entry which is preliminary data.</text>
</comment>
<dbReference type="AlphaFoldDB" id="A0AA88HMP5"/>
<evidence type="ECO:0000256" key="8">
    <source>
        <dbReference type="RuleBase" id="RU362119"/>
    </source>
</evidence>
<dbReference type="InterPro" id="IPR004843">
    <property type="entry name" value="Calcineurin-like_PHP"/>
</dbReference>
<dbReference type="InterPro" id="IPR036907">
    <property type="entry name" value="5'-Nucleotdase_C_sf"/>
</dbReference>
<dbReference type="PANTHER" id="PTHR11575:SF24">
    <property type="entry name" value="5'-NUCLEOTIDASE"/>
    <property type="match status" value="1"/>
</dbReference>
<keyword evidence="6 8" id="KW-0547">Nucleotide-binding</keyword>
<accession>A0AA88HMP5</accession>
<keyword evidence="4" id="KW-0479">Metal-binding</keyword>
<feature type="domain" description="5'-Nucleotidase C-terminal" evidence="10">
    <location>
        <begin position="338"/>
        <end position="512"/>
    </location>
</feature>
<dbReference type="Pfam" id="PF00149">
    <property type="entry name" value="Metallophos"/>
    <property type="match status" value="1"/>
</dbReference>
<dbReference type="EC" id="3.1.3.5" evidence="3"/>
<dbReference type="SUPFAM" id="SSF56300">
    <property type="entry name" value="Metallo-dependent phosphatases"/>
    <property type="match status" value="1"/>
</dbReference>
<evidence type="ECO:0000256" key="1">
    <source>
        <dbReference type="ARBA" id="ARBA00000815"/>
    </source>
</evidence>
<dbReference type="GO" id="GO:0005886">
    <property type="term" value="C:plasma membrane"/>
    <property type="evidence" value="ECO:0007669"/>
    <property type="project" value="TreeGrafter"/>
</dbReference>
<dbReference type="FunFam" id="3.60.21.10:FF:000020">
    <property type="entry name" value="NT5E isoform 4"/>
    <property type="match status" value="1"/>
</dbReference>
<evidence type="ECO:0000259" key="10">
    <source>
        <dbReference type="Pfam" id="PF02872"/>
    </source>
</evidence>
<dbReference type="Gene3D" id="3.90.780.10">
    <property type="entry name" value="5'-Nucleotidase, C-terminal domain"/>
    <property type="match status" value="1"/>
</dbReference>
<dbReference type="InterPro" id="IPR018247">
    <property type="entry name" value="EF_Hand_1_Ca_BS"/>
</dbReference>
<dbReference type="GO" id="GO:0008253">
    <property type="term" value="F:5'-nucleotidase activity"/>
    <property type="evidence" value="ECO:0007669"/>
    <property type="project" value="UniProtKB-EC"/>
</dbReference>
<name>A0AA88HMP5_ARTSF</name>
<feature type="chain" id="PRO_5041518361" description="5'-nucleotidase" evidence="8">
    <location>
        <begin position="18"/>
        <end position="575"/>
    </location>
</feature>
<gene>
    <name evidence="11" type="ORF">QYM36_014113</name>
</gene>
<dbReference type="GO" id="GO:0046872">
    <property type="term" value="F:metal ion binding"/>
    <property type="evidence" value="ECO:0007669"/>
    <property type="project" value="UniProtKB-KW"/>
</dbReference>
<dbReference type="FunFam" id="3.90.780.10:FF:000001">
    <property type="entry name" value="NT5E isoform 3"/>
    <property type="match status" value="1"/>
</dbReference>
<dbReference type="PANTHER" id="PTHR11575">
    <property type="entry name" value="5'-NUCLEOTIDASE-RELATED"/>
    <property type="match status" value="1"/>
</dbReference>
<comment type="catalytic activity">
    <reaction evidence="1">
        <text>a ribonucleoside 5'-phosphate + H2O = a ribonucleoside + phosphate</text>
        <dbReference type="Rhea" id="RHEA:12484"/>
        <dbReference type="ChEBI" id="CHEBI:15377"/>
        <dbReference type="ChEBI" id="CHEBI:18254"/>
        <dbReference type="ChEBI" id="CHEBI:43474"/>
        <dbReference type="ChEBI" id="CHEBI:58043"/>
        <dbReference type="EC" id="3.1.3.5"/>
    </reaction>
</comment>
<dbReference type="Proteomes" id="UP001187531">
    <property type="component" value="Unassembled WGS sequence"/>
</dbReference>
<dbReference type="InterPro" id="IPR006179">
    <property type="entry name" value="5_nucleotidase/apyrase"/>
</dbReference>
<dbReference type="GO" id="GO:0000166">
    <property type="term" value="F:nucleotide binding"/>
    <property type="evidence" value="ECO:0007669"/>
    <property type="project" value="UniProtKB-KW"/>
</dbReference>
<evidence type="ECO:0000256" key="6">
    <source>
        <dbReference type="ARBA" id="ARBA00022741"/>
    </source>
</evidence>